<sequence length="178" mass="19673">EIRVANLPISKNLNAFEKSLSSLLTSISKYDPQESEAEELLSIQKELEHSVGDIITHQQSGLKIDSLEAKSSNVDNNCKQILLGLSECRNQLKSLPNLEEVQQEQKQMQKNKLSADELLQYAMKLAKFSTAPPTFDSGSIGPNNFIWPAEDSLRKGMLAIASLKAAELTGMAPEEKED</sequence>
<evidence type="ECO:0000256" key="6">
    <source>
        <dbReference type="ARBA" id="ARBA00023242"/>
    </source>
</evidence>
<dbReference type="Proteomes" id="UP000094112">
    <property type="component" value="Unassembled WGS sequence"/>
</dbReference>
<dbReference type="InterPro" id="IPR019258">
    <property type="entry name" value="Mediator_Med4"/>
</dbReference>
<dbReference type="OrthoDB" id="1929813at2759"/>
<dbReference type="GO" id="GO:0006357">
    <property type="term" value="P:regulation of transcription by RNA polymerase II"/>
    <property type="evidence" value="ECO:0007669"/>
    <property type="project" value="InterPro"/>
</dbReference>
<feature type="non-terminal residue" evidence="9">
    <location>
        <position position="1"/>
    </location>
</feature>
<dbReference type="PANTHER" id="PTHR13208">
    <property type="entry name" value="MEDIATOR OF RNA POLYMERASE II TRANSCRIPTION SUBUNIT 4"/>
    <property type="match status" value="1"/>
</dbReference>
<protein>
    <recommendedName>
        <fullName evidence="3 8">Mediator of RNA polymerase II transcription subunit 4</fullName>
    </recommendedName>
    <alternativeName>
        <fullName evidence="7 8">Mediator complex subunit 4</fullName>
    </alternativeName>
</protein>
<evidence type="ECO:0000313" key="10">
    <source>
        <dbReference type="Proteomes" id="UP000094112"/>
    </source>
</evidence>
<comment type="subcellular location">
    <subcellularLocation>
        <location evidence="1 8">Nucleus</location>
    </subcellularLocation>
</comment>
<evidence type="ECO:0000256" key="7">
    <source>
        <dbReference type="ARBA" id="ARBA00031257"/>
    </source>
</evidence>
<comment type="function">
    <text evidence="8">Component of the Mediator complex, a coactivator involved in the regulated transcription of nearly all RNA polymerase II-dependent genes. Mediator functions as a bridge to convey information from gene-specific regulatory proteins to the basal RNA polymerase II transcription machinery. Mediator is recruited to promoters by direct interactions with regulatory proteins and serves as a scaffold for the assembly of a functional preinitiation complex with RNA polymerase II and the general transcription factors.</text>
</comment>
<dbReference type="GO" id="GO:0016592">
    <property type="term" value="C:mediator complex"/>
    <property type="evidence" value="ECO:0007669"/>
    <property type="project" value="InterPro"/>
</dbReference>
<accession>A0A1E3P8J0</accession>
<feature type="non-terminal residue" evidence="9">
    <location>
        <position position="178"/>
    </location>
</feature>
<gene>
    <name evidence="8" type="primary">MED4</name>
    <name evidence="9" type="ORF">WICANDRAFT_15576</name>
</gene>
<keyword evidence="4 8" id="KW-0805">Transcription regulation</keyword>
<evidence type="ECO:0000313" key="9">
    <source>
        <dbReference type="EMBL" id="ODQ61187.1"/>
    </source>
</evidence>
<dbReference type="RefSeq" id="XP_019040394.1">
    <property type="nucleotide sequence ID" value="XM_019180649.1"/>
</dbReference>
<proteinExistence type="inferred from homology"/>
<dbReference type="AlphaFoldDB" id="A0A1E3P8J0"/>
<evidence type="ECO:0000256" key="8">
    <source>
        <dbReference type="RuleBase" id="RU364141"/>
    </source>
</evidence>
<reference evidence="9 10" key="1">
    <citation type="journal article" date="2016" name="Proc. Natl. Acad. Sci. U.S.A.">
        <title>Comparative genomics of biotechnologically important yeasts.</title>
        <authorList>
            <person name="Riley R."/>
            <person name="Haridas S."/>
            <person name="Wolfe K.H."/>
            <person name="Lopes M.R."/>
            <person name="Hittinger C.T."/>
            <person name="Goeker M."/>
            <person name="Salamov A.A."/>
            <person name="Wisecaver J.H."/>
            <person name="Long T.M."/>
            <person name="Calvey C.H."/>
            <person name="Aerts A.L."/>
            <person name="Barry K.W."/>
            <person name="Choi C."/>
            <person name="Clum A."/>
            <person name="Coughlan A.Y."/>
            <person name="Deshpande S."/>
            <person name="Douglass A.P."/>
            <person name="Hanson S.J."/>
            <person name="Klenk H.-P."/>
            <person name="LaButti K.M."/>
            <person name="Lapidus A."/>
            <person name="Lindquist E.A."/>
            <person name="Lipzen A.M."/>
            <person name="Meier-Kolthoff J.P."/>
            <person name="Ohm R.A."/>
            <person name="Otillar R.P."/>
            <person name="Pangilinan J.L."/>
            <person name="Peng Y."/>
            <person name="Rokas A."/>
            <person name="Rosa C.A."/>
            <person name="Scheuner C."/>
            <person name="Sibirny A.A."/>
            <person name="Slot J.C."/>
            <person name="Stielow J.B."/>
            <person name="Sun H."/>
            <person name="Kurtzman C.P."/>
            <person name="Blackwell M."/>
            <person name="Grigoriev I.V."/>
            <person name="Jeffries T.W."/>
        </authorList>
    </citation>
    <scope>NUCLEOTIDE SEQUENCE [LARGE SCALE GENOMIC DNA]</scope>
    <source>
        <strain evidence="10">ATCC 58044 / CBS 1984 / NCYC 433 / NRRL Y-366-8</strain>
    </source>
</reference>
<dbReference type="GeneID" id="30197895"/>
<keyword evidence="8" id="KW-0010">Activator</keyword>
<evidence type="ECO:0000256" key="5">
    <source>
        <dbReference type="ARBA" id="ARBA00023163"/>
    </source>
</evidence>
<evidence type="ECO:0000256" key="2">
    <source>
        <dbReference type="ARBA" id="ARBA00009626"/>
    </source>
</evidence>
<evidence type="ECO:0000256" key="3">
    <source>
        <dbReference type="ARBA" id="ARBA00020629"/>
    </source>
</evidence>
<comment type="subunit">
    <text evidence="8">Component of the Mediator complex.</text>
</comment>
<evidence type="ECO:0000256" key="1">
    <source>
        <dbReference type="ARBA" id="ARBA00004123"/>
    </source>
</evidence>
<dbReference type="STRING" id="683960.A0A1E3P8J0"/>
<keyword evidence="5 8" id="KW-0804">Transcription</keyword>
<evidence type="ECO:0000256" key="4">
    <source>
        <dbReference type="ARBA" id="ARBA00023015"/>
    </source>
</evidence>
<name>A0A1E3P8J0_WICAA</name>
<dbReference type="PANTHER" id="PTHR13208:SF2">
    <property type="entry name" value="MEDIATOR OF RNA POLYMERASE II TRANSCRIPTION SUBUNIT 4"/>
    <property type="match status" value="1"/>
</dbReference>
<dbReference type="EMBL" id="KV454209">
    <property type="protein sequence ID" value="ODQ61187.1"/>
    <property type="molecule type" value="Genomic_DNA"/>
</dbReference>
<keyword evidence="6 8" id="KW-0539">Nucleus</keyword>
<organism evidence="9 10">
    <name type="scientific">Wickerhamomyces anomalus (strain ATCC 58044 / CBS 1984 / NCYC 433 / NRRL Y-366-8)</name>
    <name type="common">Yeast</name>
    <name type="synonym">Hansenula anomala</name>
    <dbReference type="NCBI Taxonomy" id="683960"/>
    <lineage>
        <taxon>Eukaryota</taxon>
        <taxon>Fungi</taxon>
        <taxon>Dikarya</taxon>
        <taxon>Ascomycota</taxon>
        <taxon>Saccharomycotina</taxon>
        <taxon>Saccharomycetes</taxon>
        <taxon>Phaffomycetales</taxon>
        <taxon>Wickerhamomycetaceae</taxon>
        <taxon>Wickerhamomyces</taxon>
    </lineage>
</organism>
<keyword evidence="10" id="KW-1185">Reference proteome</keyword>
<comment type="similarity">
    <text evidence="2 8">Belongs to the Mediator complex subunit 4 family.</text>
</comment>
<dbReference type="Pfam" id="PF10018">
    <property type="entry name" value="Med4"/>
    <property type="match status" value="1"/>
</dbReference>
<dbReference type="GO" id="GO:0070847">
    <property type="term" value="C:core mediator complex"/>
    <property type="evidence" value="ECO:0007669"/>
    <property type="project" value="TreeGrafter"/>
</dbReference>
<dbReference type="GO" id="GO:0003712">
    <property type="term" value="F:transcription coregulator activity"/>
    <property type="evidence" value="ECO:0007669"/>
    <property type="project" value="InterPro"/>
</dbReference>